<dbReference type="EMBL" id="DONK01000154">
    <property type="protein sequence ID" value="HBU51691.1"/>
    <property type="molecule type" value="Genomic_DNA"/>
</dbReference>
<dbReference type="InterPro" id="IPR039262">
    <property type="entry name" value="DTWD2/TAPT"/>
</dbReference>
<dbReference type="Proteomes" id="UP000264779">
    <property type="component" value="Unassembled WGS sequence"/>
</dbReference>
<organism evidence="7 9">
    <name type="scientific">Alteromonas australica</name>
    <dbReference type="NCBI Taxonomy" id="589873"/>
    <lineage>
        <taxon>Bacteria</taxon>
        <taxon>Pseudomonadati</taxon>
        <taxon>Pseudomonadota</taxon>
        <taxon>Gammaproteobacteria</taxon>
        <taxon>Alteromonadales</taxon>
        <taxon>Alteromonadaceae</taxon>
        <taxon>Alteromonas/Salinimonas group</taxon>
        <taxon>Alteromonas</taxon>
    </lineage>
</organism>
<comment type="similarity">
    <text evidence="5">Belongs to the TDD superfamily. DTWD2 family.</text>
</comment>
<evidence type="ECO:0000256" key="4">
    <source>
        <dbReference type="ARBA" id="ARBA00022694"/>
    </source>
</evidence>
<dbReference type="GO" id="GO:0008033">
    <property type="term" value="P:tRNA processing"/>
    <property type="evidence" value="ECO:0007669"/>
    <property type="project" value="UniProtKB-KW"/>
</dbReference>
<evidence type="ECO:0000256" key="5">
    <source>
        <dbReference type="ARBA" id="ARBA00034489"/>
    </source>
</evidence>
<evidence type="ECO:0000256" key="3">
    <source>
        <dbReference type="ARBA" id="ARBA00022691"/>
    </source>
</evidence>
<keyword evidence="4" id="KW-0819">tRNA processing</keyword>
<dbReference type="GO" id="GO:0016432">
    <property type="term" value="F:tRNA-uridine aminocarboxypropyltransferase activity"/>
    <property type="evidence" value="ECO:0007669"/>
    <property type="project" value="UniProtKB-EC"/>
</dbReference>
<dbReference type="SMART" id="SM01144">
    <property type="entry name" value="DTW"/>
    <property type="match status" value="1"/>
</dbReference>
<evidence type="ECO:0000313" key="7">
    <source>
        <dbReference type="EMBL" id="HAW77056.1"/>
    </source>
</evidence>
<evidence type="ECO:0000313" key="10">
    <source>
        <dbReference type="Proteomes" id="UP000264779"/>
    </source>
</evidence>
<comment type="caution">
    <text evidence="7">The sequence shown here is derived from an EMBL/GenBank/DDBJ whole genome shotgun (WGS) entry which is preliminary data.</text>
</comment>
<evidence type="ECO:0000256" key="1">
    <source>
        <dbReference type="ARBA" id="ARBA00012386"/>
    </source>
</evidence>
<reference evidence="9 10" key="1">
    <citation type="journal article" date="2018" name="Nat. Biotechnol.">
        <title>A standardized bacterial taxonomy based on genome phylogeny substantially revises the tree of life.</title>
        <authorList>
            <person name="Parks D.H."/>
            <person name="Chuvochina M."/>
            <person name="Waite D.W."/>
            <person name="Rinke C."/>
            <person name="Skarshewski A."/>
            <person name="Chaumeil P.A."/>
            <person name="Hugenholtz P."/>
        </authorList>
    </citation>
    <scope>NUCLEOTIDE SEQUENCE [LARGE SCALE GENOMIC DNA]</scope>
    <source>
        <strain evidence="8">UBA11621</strain>
        <strain evidence="7">UBA11978</strain>
    </source>
</reference>
<dbReference type="EMBL" id="DNAN01000531">
    <property type="protein sequence ID" value="HAW77056.1"/>
    <property type="molecule type" value="Genomic_DNA"/>
</dbReference>
<feature type="domain" description="DTW" evidence="6">
    <location>
        <begin position="11"/>
        <end position="199"/>
    </location>
</feature>
<dbReference type="InterPro" id="IPR005636">
    <property type="entry name" value="DTW"/>
</dbReference>
<keyword evidence="3" id="KW-0949">S-adenosyl-L-methionine</keyword>
<name>A0A350P6Y9_9ALTE</name>
<dbReference type="Proteomes" id="UP000263517">
    <property type="component" value="Unassembled WGS sequence"/>
</dbReference>
<proteinExistence type="inferred from homology"/>
<dbReference type="PANTHER" id="PTHR21392">
    <property type="entry name" value="TRNA-URIDINE AMINOCARBOXYPROPYLTRANSFERASE 2"/>
    <property type="match status" value="1"/>
</dbReference>
<dbReference type="RefSeq" id="WP_272969814.1">
    <property type="nucleotide sequence ID" value="NZ_CALBIY010000100.1"/>
</dbReference>
<evidence type="ECO:0000313" key="8">
    <source>
        <dbReference type="EMBL" id="HBU51691.1"/>
    </source>
</evidence>
<evidence type="ECO:0000256" key="2">
    <source>
        <dbReference type="ARBA" id="ARBA00022679"/>
    </source>
</evidence>
<keyword evidence="2" id="KW-0808">Transferase</keyword>
<dbReference type="STRING" id="589873.EP12_20015"/>
<evidence type="ECO:0000313" key="9">
    <source>
        <dbReference type="Proteomes" id="UP000263517"/>
    </source>
</evidence>
<gene>
    <name evidence="7" type="ORF">DCW74_15130</name>
    <name evidence="8" type="ORF">DEB45_10560</name>
</gene>
<sequence length="206" mass="23423">MSNSLKRRTDMRAYCDSCHYPKSTCICNSITTFASPVRIFILQHKREASHAKNTARLIRLCIPDKAHIINVSDDEAMARLQETLDIESTAILYPSERSEILEMKAAKLRSELTTLILIDGSWKQAYGIMNSHTWLANIPAYKFDQAPLSDYRIRHTQVANSLSTLEATAYALNILYGCSTQPLLSAQAAMQQHWQAPSCHHRFHRD</sequence>
<dbReference type="Pfam" id="PF03942">
    <property type="entry name" value="DTW"/>
    <property type="match status" value="1"/>
</dbReference>
<protein>
    <recommendedName>
        <fullName evidence="1">tRNA-uridine aminocarboxypropyltransferase</fullName>
        <ecNumber evidence="1">2.5.1.25</ecNumber>
    </recommendedName>
</protein>
<accession>A0A350P6Y9</accession>
<dbReference type="AlphaFoldDB" id="A0A350P6Y9"/>
<dbReference type="PANTHER" id="PTHR21392:SF0">
    <property type="entry name" value="TRNA-URIDINE AMINOCARBOXYPROPYLTRANSFERASE 2"/>
    <property type="match status" value="1"/>
</dbReference>
<dbReference type="EC" id="2.5.1.25" evidence="1"/>
<evidence type="ECO:0000259" key="6">
    <source>
        <dbReference type="SMART" id="SM01144"/>
    </source>
</evidence>